<dbReference type="AlphaFoldDB" id="A0A0A1U656"/>
<name>A0A0A1U656_ENTIV</name>
<keyword evidence="1" id="KW-0472">Membrane</keyword>
<feature type="signal peptide" evidence="2">
    <location>
        <begin position="1"/>
        <end position="16"/>
    </location>
</feature>
<keyword evidence="4" id="KW-1185">Reference proteome</keyword>
<dbReference type="Proteomes" id="UP000014680">
    <property type="component" value="Unassembled WGS sequence"/>
</dbReference>
<evidence type="ECO:0000256" key="1">
    <source>
        <dbReference type="SAM" id="Phobius"/>
    </source>
</evidence>
<keyword evidence="2" id="KW-0732">Signal</keyword>
<feature type="chain" id="PRO_5001990976" evidence="2">
    <location>
        <begin position="17"/>
        <end position="122"/>
    </location>
</feature>
<protein>
    <submittedName>
        <fullName evidence="3">Uncharacterized protein</fullName>
    </submittedName>
</protein>
<dbReference type="RefSeq" id="XP_004255141.1">
    <property type="nucleotide sequence ID" value="XM_004255093.1"/>
</dbReference>
<dbReference type="VEuPathDB" id="AmoebaDB:EIN_228330"/>
<keyword evidence="1" id="KW-0812">Transmembrane</keyword>
<evidence type="ECO:0000256" key="2">
    <source>
        <dbReference type="SAM" id="SignalP"/>
    </source>
</evidence>
<dbReference type="GeneID" id="14887059"/>
<dbReference type="OMA" id="DYKDIRR"/>
<proteinExistence type="predicted"/>
<dbReference type="OrthoDB" id="29440at2759"/>
<keyword evidence="1" id="KW-1133">Transmembrane helix</keyword>
<organism evidence="3 4">
    <name type="scientific">Entamoeba invadens IP1</name>
    <dbReference type="NCBI Taxonomy" id="370355"/>
    <lineage>
        <taxon>Eukaryota</taxon>
        <taxon>Amoebozoa</taxon>
        <taxon>Evosea</taxon>
        <taxon>Archamoebae</taxon>
        <taxon>Mastigamoebida</taxon>
        <taxon>Entamoebidae</taxon>
        <taxon>Entamoeba</taxon>
    </lineage>
</organism>
<sequence length="122" mass="14186">MYRVVLVLVLIGTVRSYDPLFEEVNCTEFTNNCRECVRYVKDYKDIRRGCSWCTMPNYFDSYCYNPNTTSCKGTLEDVCQMDPMIMSVVSVLCLLPLLIVMIFLILPSLIKCIKKIKRSKLD</sequence>
<dbReference type="KEGG" id="eiv:EIN_228330"/>
<evidence type="ECO:0000313" key="4">
    <source>
        <dbReference type="Proteomes" id="UP000014680"/>
    </source>
</evidence>
<evidence type="ECO:0000313" key="3">
    <source>
        <dbReference type="EMBL" id="ELP88370.1"/>
    </source>
</evidence>
<dbReference type="EMBL" id="KB206756">
    <property type="protein sequence ID" value="ELP88370.1"/>
    <property type="molecule type" value="Genomic_DNA"/>
</dbReference>
<feature type="transmembrane region" description="Helical" evidence="1">
    <location>
        <begin position="84"/>
        <end position="110"/>
    </location>
</feature>
<reference evidence="3 4" key="1">
    <citation type="submission" date="2012-10" db="EMBL/GenBank/DDBJ databases">
        <authorList>
            <person name="Zafar N."/>
            <person name="Inman J."/>
            <person name="Hall N."/>
            <person name="Lorenzi H."/>
            <person name="Caler E."/>
        </authorList>
    </citation>
    <scope>NUCLEOTIDE SEQUENCE [LARGE SCALE GENOMIC DNA]</scope>
    <source>
        <strain evidence="3 4">IP1</strain>
    </source>
</reference>
<gene>
    <name evidence="3" type="ORF">EIN_228330</name>
</gene>
<accession>A0A0A1U656</accession>